<comment type="caution">
    <text evidence="1">The sequence shown here is derived from an EMBL/GenBank/DDBJ whole genome shotgun (WGS) entry which is preliminary data.</text>
</comment>
<protein>
    <recommendedName>
        <fullName evidence="3">Lipocalin-like domain-containing protein</fullName>
    </recommendedName>
</protein>
<dbReference type="EMBL" id="QKTW01000014">
    <property type="protein sequence ID" value="PZF73302.1"/>
    <property type="molecule type" value="Genomic_DNA"/>
</dbReference>
<organism evidence="1 2">
    <name type="scientific">Taibaiella soli</name>
    <dbReference type="NCBI Taxonomy" id="1649169"/>
    <lineage>
        <taxon>Bacteria</taxon>
        <taxon>Pseudomonadati</taxon>
        <taxon>Bacteroidota</taxon>
        <taxon>Chitinophagia</taxon>
        <taxon>Chitinophagales</taxon>
        <taxon>Chitinophagaceae</taxon>
        <taxon>Taibaiella</taxon>
    </lineage>
</organism>
<name>A0A2W2AI98_9BACT</name>
<gene>
    <name evidence="1" type="ORF">DN068_09030</name>
</gene>
<sequence length="112" mass="12005">MSNDSNIQAGVWKVSFFSDNGNDETNHFTGYEFAFNANGSATASNGGSTVNGTWKTGTDDDQAKLELNFGNTSPFDELNNDWHILNTNNTTILLEDVSGGNGGTDALTFTKI</sequence>
<proteinExistence type="predicted"/>
<dbReference type="Proteomes" id="UP000248745">
    <property type="component" value="Unassembled WGS sequence"/>
</dbReference>
<evidence type="ECO:0000313" key="2">
    <source>
        <dbReference type="Proteomes" id="UP000248745"/>
    </source>
</evidence>
<evidence type="ECO:0000313" key="1">
    <source>
        <dbReference type="EMBL" id="PZF73302.1"/>
    </source>
</evidence>
<keyword evidence="2" id="KW-1185">Reference proteome</keyword>
<reference evidence="1 2" key="1">
    <citation type="submission" date="2018-06" db="EMBL/GenBank/DDBJ databases">
        <title>Mucibacter soli gen. nov., sp. nov., a new member of the family Chitinophagaceae producing mucin.</title>
        <authorList>
            <person name="Kim M.-K."/>
            <person name="Park S."/>
            <person name="Kim T.-S."/>
            <person name="Joung Y."/>
            <person name="Han J.-H."/>
            <person name="Kim S.B."/>
        </authorList>
    </citation>
    <scope>NUCLEOTIDE SEQUENCE [LARGE SCALE GENOMIC DNA]</scope>
    <source>
        <strain evidence="1 2">R1-15</strain>
    </source>
</reference>
<dbReference type="AlphaFoldDB" id="A0A2W2AI98"/>
<evidence type="ECO:0008006" key="3">
    <source>
        <dbReference type="Google" id="ProtNLM"/>
    </source>
</evidence>
<accession>A0A2W2AI98</accession>